<sequence>MLVPLHGHGGPLPTGNLDAAVFLAVGFLGSAHCIGMCGPLVSVYADRLRMQEGQADGKQTLTLRQVRQHVLFNLGRTAGYAAVGALLAFVGAVTVGALDAVLAVGNGVQATTALLAGAFIAVTGVSYVGGSASHPSLPVSGSLPVVGGAFRRVSGFLTRRVDAFVGDARIAGLGVVHALLPCPITYPAYVYAFALADPVRGAFLLALVGVGTFPTLLVYGTVFGSLSVNRRAHQVLGVAFVVLGYLMVAHGLDLLGVAVPRVKLPLPAPEYGALG</sequence>
<dbReference type="PANTHER" id="PTHR42208">
    <property type="entry name" value="HEAVY METAL TRANSPORTER-RELATED"/>
    <property type="match status" value="1"/>
</dbReference>
<feature type="transmembrane region" description="Helical" evidence="1">
    <location>
        <begin position="201"/>
        <end position="223"/>
    </location>
</feature>
<keyword evidence="1" id="KW-0472">Membrane</keyword>
<feature type="transmembrane region" description="Helical" evidence="1">
    <location>
        <begin position="110"/>
        <end position="130"/>
    </location>
</feature>
<protein>
    <submittedName>
        <fullName evidence="3">Sulfite exporter TauE/SafE family protein</fullName>
    </submittedName>
</protein>
<dbReference type="GeneID" id="79305123"/>
<evidence type="ECO:0000313" key="4">
    <source>
        <dbReference type="Proteomes" id="UP001596407"/>
    </source>
</evidence>
<dbReference type="Pfam" id="PF13386">
    <property type="entry name" value="DsbD_2"/>
    <property type="match status" value="1"/>
</dbReference>
<keyword evidence="1" id="KW-1133">Transmembrane helix</keyword>
<feature type="transmembrane region" description="Helical" evidence="1">
    <location>
        <begin position="235"/>
        <end position="259"/>
    </location>
</feature>
<comment type="caution">
    <text evidence="3">The sequence shown here is derived from an EMBL/GenBank/DDBJ whole genome shotgun (WGS) entry which is preliminary data.</text>
</comment>
<reference evidence="3 4" key="1">
    <citation type="journal article" date="2019" name="Int. J. Syst. Evol. Microbiol.">
        <title>The Global Catalogue of Microorganisms (GCM) 10K type strain sequencing project: providing services to taxonomists for standard genome sequencing and annotation.</title>
        <authorList>
            <consortium name="The Broad Institute Genomics Platform"/>
            <consortium name="The Broad Institute Genome Sequencing Center for Infectious Disease"/>
            <person name="Wu L."/>
            <person name="Ma J."/>
        </authorList>
    </citation>
    <scope>NUCLEOTIDE SEQUENCE [LARGE SCALE GENOMIC DNA]</scope>
    <source>
        <strain evidence="3 4">DT72</strain>
    </source>
</reference>
<feature type="transmembrane region" description="Helical" evidence="1">
    <location>
        <begin position="170"/>
        <end position="189"/>
    </location>
</feature>
<keyword evidence="4" id="KW-1185">Reference proteome</keyword>
<evidence type="ECO:0000256" key="1">
    <source>
        <dbReference type="SAM" id="Phobius"/>
    </source>
</evidence>
<dbReference type="EMBL" id="JBHSZH010000005">
    <property type="protein sequence ID" value="MFC7081582.1"/>
    <property type="molecule type" value="Genomic_DNA"/>
</dbReference>
<dbReference type="RefSeq" id="WP_276280484.1">
    <property type="nucleotide sequence ID" value="NZ_CP119809.1"/>
</dbReference>
<evidence type="ECO:0000259" key="2">
    <source>
        <dbReference type="Pfam" id="PF13386"/>
    </source>
</evidence>
<dbReference type="Proteomes" id="UP001596407">
    <property type="component" value="Unassembled WGS sequence"/>
</dbReference>
<dbReference type="PANTHER" id="PTHR42208:SF1">
    <property type="entry name" value="HEAVY METAL TRANSPORTER"/>
    <property type="match status" value="1"/>
</dbReference>
<keyword evidence="1" id="KW-0812">Transmembrane</keyword>
<feature type="domain" description="Urease accessory protein UreH-like transmembrane" evidence="2">
    <location>
        <begin position="22"/>
        <end position="245"/>
    </location>
</feature>
<dbReference type="AlphaFoldDB" id="A0ABD5WM37"/>
<organism evidence="3 4">
    <name type="scientific">Halorussus caseinilyticus</name>
    <dbReference type="NCBI Taxonomy" id="3034025"/>
    <lineage>
        <taxon>Archaea</taxon>
        <taxon>Methanobacteriati</taxon>
        <taxon>Methanobacteriota</taxon>
        <taxon>Stenosarchaea group</taxon>
        <taxon>Halobacteria</taxon>
        <taxon>Halobacteriales</taxon>
        <taxon>Haladaptataceae</taxon>
        <taxon>Halorussus</taxon>
    </lineage>
</organism>
<proteinExistence type="predicted"/>
<feature type="transmembrane region" description="Helical" evidence="1">
    <location>
        <begin position="77"/>
        <end position="98"/>
    </location>
</feature>
<evidence type="ECO:0000313" key="3">
    <source>
        <dbReference type="EMBL" id="MFC7081582.1"/>
    </source>
</evidence>
<feature type="transmembrane region" description="Helical" evidence="1">
    <location>
        <begin position="20"/>
        <end position="45"/>
    </location>
</feature>
<gene>
    <name evidence="3" type="ORF">ACFQJ6_17205</name>
</gene>
<name>A0ABD5WM37_9EURY</name>
<dbReference type="InterPro" id="IPR039447">
    <property type="entry name" value="UreH-like_TM_dom"/>
</dbReference>
<accession>A0ABD5WM37</accession>